<sequence length="50" mass="5296">MCGNRSYAGCEQSAQEISGLLYIAMICSLFSGQCSSLPDFATVQADLDLS</sequence>
<proteinExistence type="predicted"/>
<reference evidence="1" key="1">
    <citation type="journal article" date="2019" name="bioRxiv">
        <title>The Genome of the Zebra Mussel, Dreissena polymorpha: A Resource for Invasive Species Research.</title>
        <authorList>
            <person name="McCartney M.A."/>
            <person name="Auch B."/>
            <person name="Kono T."/>
            <person name="Mallez S."/>
            <person name="Zhang Y."/>
            <person name="Obille A."/>
            <person name="Becker A."/>
            <person name="Abrahante J.E."/>
            <person name="Garbe J."/>
            <person name="Badalamenti J.P."/>
            <person name="Herman A."/>
            <person name="Mangelson H."/>
            <person name="Liachko I."/>
            <person name="Sullivan S."/>
            <person name="Sone E.D."/>
            <person name="Koren S."/>
            <person name="Silverstein K.A.T."/>
            <person name="Beckman K.B."/>
            <person name="Gohl D.M."/>
        </authorList>
    </citation>
    <scope>NUCLEOTIDE SEQUENCE</scope>
    <source>
        <strain evidence="1">Duluth1</strain>
        <tissue evidence="1">Whole animal</tissue>
    </source>
</reference>
<gene>
    <name evidence="1" type="ORF">DPMN_186186</name>
</gene>
<name>A0A9D4DM89_DREPO</name>
<dbReference type="Proteomes" id="UP000828390">
    <property type="component" value="Unassembled WGS sequence"/>
</dbReference>
<organism evidence="1 2">
    <name type="scientific">Dreissena polymorpha</name>
    <name type="common">Zebra mussel</name>
    <name type="synonym">Mytilus polymorpha</name>
    <dbReference type="NCBI Taxonomy" id="45954"/>
    <lineage>
        <taxon>Eukaryota</taxon>
        <taxon>Metazoa</taxon>
        <taxon>Spiralia</taxon>
        <taxon>Lophotrochozoa</taxon>
        <taxon>Mollusca</taxon>
        <taxon>Bivalvia</taxon>
        <taxon>Autobranchia</taxon>
        <taxon>Heteroconchia</taxon>
        <taxon>Euheterodonta</taxon>
        <taxon>Imparidentia</taxon>
        <taxon>Neoheterodontei</taxon>
        <taxon>Myida</taxon>
        <taxon>Dreissenoidea</taxon>
        <taxon>Dreissenidae</taxon>
        <taxon>Dreissena</taxon>
    </lineage>
</organism>
<protein>
    <submittedName>
        <fullName evidence="1">Uncharacterized protein</fullName>
    </submittedName>
</protein>
<reference evidence="1" key="2">
    <citation type="submission" date="2020-11" db="EMBL/GenBank/DDBJ databases">
        <authorList>
            <person name="McCartney M.A."/>
            <person name="Auch B."/>
            <person name="Kono T."/>
            <person name="Mallez S."/>
            <person name="Becker A."/>
            <person name="Gohl D.M."/>
            <person name="Silverstein K.A.T."/>
            <person name="Koren S."/>
            <person name="Bechman K.B."/>
            <person name="Herman A."/>
            <person name="Abrahante J.E."/>
            <person name="Garbe J."/>
        </authorList>
    </citation>
    <scope>NUCLEOTIDE SEQUENCE</scope>
    <source>
        <strain evidence="1">Duluth1</strain>
        <tissue evidence="1">Whole animal</tissue>
    </source>
</reference>
<dbReference type="EMBL" id="JAIWYP010000010">
    <property type="protein sequence ID" value="KAH3751618.1"/>
    <property type="molecule type" value="Genomic_DNA"/>
</dbReference>
<keyword evidence="2" id="KW-1185">Reference proteome</keyword>
<dbReference type="AlphaFoldDB" id="A0A9D4DM89"/>
<evidence type="ECO:0000313" key="1">
    <source>
        <dbReference type="EMBL" id="KAH3751618.1"/>
    </source>
</evidence>
<accession>A0A9D4DM89</accession>
<comment type="caution">
    <text evidence="1">The sequence shown here is derived from an EMBL/GenBank/DDBJ whole genome shotgun (WGS) entry which is preliminary data.</text>
</comment>
<evidence type="ECO:0000313" key="2">
    <source>
        <dbReference type="Proteomes" id="UP000828390"/>
    </source>
</evidence>